<evidence type="ECO:0000313" key="2">
    <source>
        <dbReference type="Proteomes" id="UP001519460"/>
    </source>
</evidence>
<dbReference type="AlphaFoldDB" id="A0ABD0KWD2"/>
<sequence length="75" mass="8891">MRNLAEFYFDDLSCVFKRDVNMRSGRGRWSSAAHVLSIRPETSSQSCETKLDLGRAIWDDFARKFLFCWADQWHQ</sequence>
<dbReference type="Proteomes" id="UP001519460">
    <property type="component" value="Unassembled WGS sequence"/>
</dbReference>
<protein>
    <submittedName>
        <fullName evidence="1">Uncharacterized protein</fullName>
    </submittedName>
</protein>
<accession>A0ABD0KWD2</accession>
<keyword evidence="2" id="KW-1185">Reference proteome</keyword>
<proteinExistence type="predicted"/>
<name>A0ABD0KWD2_9CAEN</name>
<reference evidence="1 2" key="1">
    <citation type="journal article" date="2023" name="Sci. Data">
        <title>Genome assembly of the Korean intertidal mud-creeper Batillaria attramentaria.</title>
        <authorList>
            <person name="Patra A.K."/>
            <person name="Ho P.T."/>
            <person name="Jun S."/>
            <person name="Lee S.J."/>
            <person name="Kim Y."/>
            <person name="Won Y.J."/>
        </authorList>
    </citation>
    <scope>NUCLEOTIDE SEQUENCE [LARGE SCALE GENOMIC DNA]</scope>
    <source>
        <strain evidence="1">Wonlab-2016</strain>
    </source>
</reference>
<organism evidence="1 2">
    <name type="scientific">Batillaria attramentaria</name>
    <dbReference type="NCBI Taxonomy" id="370345"/>
    <lineage>
        <taxon>Eukaryota</taxon>
        <taxon>Metazoa</taxon>
        <taxon>Spiralia</taxon>
        <taxon>Lophotrochozoa</taxon>
        <taxon>Mollusca</taxon>
        <taxon>Gastropoda</taxon>
        <taxon>Caenogastropoda</taxon>
        <taxon>Sorbeoconcha</taxon>
        <taxon>Cerithioidea</taxon>
        <taxon>Batillariidae</taxon>
        <taxon>Batillaria</taxon>
    </lineage>
</organism>
<comment type="caution">
    <text evidence="1">The sequence shown here is derived from an EMBL/GenBank/DDBJ whole genome shotgun (WGS) entry which is preliminary data.</text>
</comment>
<dbReference type="EMBL" id="JACVVK020000115">
    <property type="protein sequence ID" value="KAK7491370.1"/>
    <property type="molecule type" value="Genomic_DNA"/>
</dbReference>
<gene>
    <name evidence="1" type="ORF">BaRGS_00017348</name>
</gene>
<evidence type="ECO:0000313" key="1">
    <source>
        <dbReference type="EMBL" id="KAK7491370.1"/>
    </source>
</evidence>